<name>A0A0C1MZV5_9RICK</name>
<evidence type="ECO:0000313" key="4">
    <source>
        <dbReference type="Proteomes" id="UP000031258"/>
    </source>
</evidence>
<proteinExistence type="predicted"/>
<dbReference type="InterPro" id="IPR054612">
    <property type="entry name" value="Phage_capsid-like_C"/>
</dbReference>
<dbReference type="PATRIC" id="fig|86105.3.peg.704"/>
<gene>
    <name evidence="3" type="ORF">NF27_DP01550</name>
</gene>
<evidence type="ECO:0000256" key="1">
    <source>
        <dbReference type="ARBA" id="ARBA00004328"/>
    </source>
</evidence>
<dbReference type="Gene3D" id="3.30.2400.10">
    <property type="entry name" value="Major capsid protein gp5"/>
    <property type="match status" value="1"/>
</dbReference>
<dbReference type="Pfam" id="PF05065">
    <property type="entry name" value="Phage_capsid"/>
    <property type="match status" value="1"/>
</dbReference>
<reference evidence="3 4" key="1">
    <citation type="submission" date="2014-11" db="EMBL/GenBank/DDBJ databases">
        <title>A Rickettsiales Symbiont of Amoebae With Ancient Features.</title>
        <authorList>
            <person name="Schulz F."/>
            <person name="Martijn J."/>
            <person name="Wascher F."/>
            <person name="Kostanjsek R."/>
            <person name="Ettema T.J."/>
            <person name="Horn M."/>
        </authorList>
    </citation>
    <scope>NUCLEOTIDE SEQUENCE [LARGE SCALE GENOMIC DNA]</scope>
    <source>
        <strain evidence="3 4">UWC36</strain>
    </source>
</reference>
<protein>
    <submittedName>
        <fullName evidence="3">Phage major capsid protein, HK97 family</fullName>
    </submittedName>
</protein>
<dbReference type="RefSeq" id="WP_039455870.1">
    <property type="nucleotide sequence ID" value="NZ_JSWE01000092.1"/>
</dbReference>
<evidence type="ECO:0000313" key="3">
    <source>
        <dbReference type="EMBL" id="KIE05611.1"/>
    </source>
</evidence>
<comment type="subcellular location">
    <subcellularLocation>
        <location evidence="1">Virion</location>
    </subcellularLocation>
</comment>
<dbReference type="EMBL" id="JSWE01000092">
    <property type="protein sequence ID" value="KIE05611.1"/>
    <property type="molecule type" value="Genomic_DNA"/>
</dbReference>
<dbReference type="Gene3D" id="3.30.2320.10">
    <property type="entry name" value="hypothetical protein PF0899 domain"/>
    <property type="match status" value="1"/>
</dbReference>
<organism evidence="3 4">
    <name type="scientific">Candidatus Jidaibacter acanthamoebae</name>
    <dbReference type="NCBI Taxonomy" id="86105"/>
    <lineage>
        <taxon>Bacteria</taxon>
        <taxon>Pseudomonadati</taxon>
        <taxon>Pseudomonadota</taxon>
        <taxon>Alphaproteobacteria</taxon>
        <taxon>Rickettsiales</taxon>
        <taxon>Candidatus Midichloriaceae</taxon>
        <taxon>Candidatus Jidaibacter</taxon>
    </lineage>
</organism>
<dbReference type="OrthoDB" id="9786516at2"/>
<dbReference type="InterPro" id="IPR024455">
    <property type="entry name" value="Phage_capsid"/>
</dbReference>
<comment type="caution">
    <text evidence="3">The sequence shown here is derived from an EMBL/GenBank/DDBJ whole genome shotgun (WGS) entry which is preliminary data.</text>
</comment>
<dbReference type="SUPFAM" id="SSF56563">
    <property type="entry name" value="Major capsid protein gp5"/>
    <property type="match status" value="1"/>
</dbReference>
<dbReference type="AlphaFoldDB" id="A0A0C1MZV5"/>
<accession>A0A0C1MZV5</accession>
<dbReference type="STRING" id="86105.NF27_DP01550"/>
<dbReference type="NCBIfam" id="TIGR01554">
    <property type="entry name" value="major_cap_HK97"/>
    <property type="match status" value="1"/>
</dbReference>
<feature type="domain" description="Phage capsid-like C-terminal" evidence="2">
    <location>
        <begin position="117"/>
        <end position="393"/>
    </location>
</feature>
<evidence type="ECO:0000259" key="2">
    <source>
        <dbReference type="Pfam" id="PF05065"/>
    </source>
</evidence>
<dbReference type="Proteomes" id="UP000031258">
    <property type="component" value="Unassembled WGS sequence"/>
</dbReference>
<keyword evidence="4" id="KW-1185">Reference proteome</keyword>
<sequence length="396" mass="44850">MNIGEITQKVDTLAQNWEQFKVINDRKLAEVNKHGTADPLTEMHLKRLNDSIDHYQKSINKIETALSRPAAEVKAEYNNIDEQNHGKAFCNYLRKGIEHDLINIEQKHAKLSDRNSGYLITNKMAVKIAQALRELSPIRKLASIAEISSSSLEIIEDRAETNAGWTQEVDNLDKSTQLNLSKKVIPVHELYAQPKLTQKLIDDTSIDLESWMANKLIDIFERKENEAFISGDGEGKPKGMLTYRAGKEWGKIEQIHSSVNGKITAESIVKLFFSLKNAYTNNAKFLMSRDAMQSIRTLKDPVSGIYLWQPALEHKVPNTLLGAEVVESADMPSMKDGSLSIIYGDFKHAYQIADRQDIRILRDPFTNKPFVKFYTTKRVGGDVINFEALKIMKLSA</sequence>